<keyword evidence="2" id="KW-1185">Reference proteome</keyword>
<accession>A0A4Y2Q368</accession>
<evidence type="ECO:0000313" key="1">
    <source>
        <dbReference type="EMBL" id="GBN57921.1"/>
    </source>
</evidence>
<name>A0A4Y2Q368_ARAVE</name>
<dbReference type="Proteomes" id="UP000499080">
    <property type="component" value="Unassembled WGS sequence"/>
</dbReference>
<sequence length="83" mass="9613">MSRFYFADLLNINSCFVERFRHIRNAVKFWNHPHRDRKCVATARIKDAGSGITVQEALIRGSLFRDFAVICILKDSAFPPLPF</sequence>
<reference evidence="1 2" key="1">
    <citation type="journal article" date="2019" name="Sci. Rep.">
        <title>Orb-weaving spider Araneus ventricosus genome elucidates the spidroin gene catalogue.</title>
        <authorList>
            <person name="Kono N."/>
            <person name="Nakamura H."/>
            <person name="Ohtoshi R."/>
            <person name="Moran D.A.P."/>
            <person name="Shinohara A."/>
            <person name="Yoshida Y."/>
            <person name="Fujiwara M."/>
            <person name="Mori M."/>
            <person name="Tomita M."/>
            <person name="Arakawa K."/>
        </authorList>
    </citation>
    <scope>NUCLEOTIDE SEQUENCE [LARGE SCALE GENOMIC DNA]</scope>
</reference>
<protein>
    <submittedName>
        <fullName evidence="1">Uncharacterized protein</fullName>
    </submittedName>
</protein>
<comment type="caution">
    <text evidence="1">The sequence shown here is derived from an EMBL/GenBank/DDBJ whole genome shotgun (WGS) entry which is preliminary data.</text>
</comment>
<dbReference type="AlphaFoldDB" id="A0A4Y2Q368"/>
<gene>
    <name evidence="1" type="ORF">AVEN_70081_1</name>
</gene>
<dbReference type="EMBL" id="BGPR01136470">
    <property type="protein sequence ID" value="GBN57921.1"/>
    <property type="molecule type" value="Genomic_DNA"/>
</dbReference>
<organism evidence="1 2">
    <name type="scientific">Araneus ventricosus</name>
    <name type="common">Orbweaver spider</name>
    <name type="synonym">Epeira ventricosa</name>
    <dbReference type="NCBI Taxonomy" id="182803"/>
    <lineage>
        <taxon>Eukaryota</taxon>
        <taxon>Metazoa</taxon>
        <taxon>Ecdysozoa</taxon>
        <taxon>Arthropoda</taxon>
        <taxon>Chelicerata</taxon>
        <taxon>Arachnida</taxon>
        <taxon>Araneae</taxon>
        <taxon>Araneomorphae</taxon>
        <taxon>Entelegynae</taxon>
        <taxon>Araneoidea</taxon>
        <taxon>Araneidae</taxon>
        <taxon>Araneus</taxon>
    </lineage>
</organism>
<proteinExistence type="predicted"/>
<evidence type="ECO:0000313" key="2">
    <source>
        <dbReference type="Proteomes" id="UP000499080"/>
    </source>
</evidence>